<feature type="region of interest" description="Disordered" evidence="1">
    <location>
        <begin position="51"/>
        <end position="150"/>
    </location>
</feature>
<dbReference type="RefSeq" id="WP_260746378.1">
    <property type="nucleotide sequence ID" value="NZ_CP092109.1"/>
</dbReference>
<dbReference type="Gene3D" id="3.30.1150.10">
    <property type="match status" value="1"/>
</dbReference>
<proteinExistence type="predicted"/>
<dbReference type="Proteomes" id="UP001060414">
    <property type="component" value="Chromosome"/>
</dbReference>
<feature type="compositionally biased region" description="Pro residues" evidence="1">
    <location>
        <begin position="103"/>
        <end position="140"/>
    </location>
</feature>
<dbReference type="Pfam" id="PF13103">
    <property type="entry name" value="TonB_2"/>
    <property type="match status" value="1"/>
</dbReference>
<protein>
    <submittedName>
        <fullName evidence="2">TonB C-terminal domain-containing protein</fullName>
    </submittedName>
</protein>
<reference evidence="2" key="1">
    <citation type="journal article" date="2022" name="Environ. Microbiol.">
        <title>Geoalkalibacter halelectricus SAP #1 sp. nov. possessing extracellular electron transfer and mineral#reducing capabilities from a haloalkaline environment.</title>
        <authorList>
            <person name="Yadav S."/>
            <person name="Singh R."/>
            <person name="Sundharam S.S."/>
            <person name="Chaudhary S."/>
            <person name="Krishnamurthi S."/>
            <person name="Patil S.A."/>
        </authorList>
    </citation>
    <scope>NUCLEOTIDE SEQUENCE</scope>
    <source>
        <strain evidence="2">SAP-1</strain>
    </source>
</reference>
<sequence length="296" mass="32613">MQPERGLGRMVLASLLLHGAVVLLLGTSFHSPPVRDQRPVYYVDLTQLPVADPQAGRPDAAPPRAEPPRPAPPAPAPPAPRAHPPPAPPPPPAPHPGVGARRAPPPPPPAPAPQPKSEPKPEPAPVPKPEPQPQPPPAPPEPDRRQAQQAELDQRLSELREQARRQQEAEALRQRLAALAQQDTRPAPGNPDAPLGMPDGRGSEAGVSQQVWLQAFLKQQWSLSRYQVSRRDLEVEATLIYDARGNLLDYRFTRESGDRVFDDSVRAAILRERRLPFEPGRRWEPQVVFNLKDLLE</sequence>
<dbReference type="SUPFAM" id="SSF74653">
    <property type="entry name" value="TolA/TonB C-terminal domain"/>
    <property type="match status" value="1"/>
</dbReference>
<evidence type="ECO:0000313" key="3">
    <source>
        <dbReference type="Proteomes" id="UP001060414"/>
    </source>
</evidence>
<name>A0ABY5ZFT5_9BACT</name>
<evidence type="ECO:0000256" key="1">
    <source>
        <dbReference type="SAM" id="MobiDB-lite"/>
    </source>
</evidence>
<feature type="compositionally biased region" description="Basic and acidic residues" evidence="1">
    <location>
        <begin position="141"/>
        <end position="150"/>
    </location>
</feature>
<organism evidence="2 3">
    <name type="scientific">Geoalkalibacter halelectricus</name>
    <dbReference type="NCBI Taxonomy" id="2847045"/>
    <lineage>
        <taxon>Bacteria</taxon>
        <taxon>Pseudomonadati</taxon>
        <taxon>Thermodesulfobacteriota</taxon>
        <taxon>Desulfuromonadia</taxon>
        <taxon>Desulfuromonadales</taxon>
        <taxon>Geoalkalibacteraceae</taxon>
        <taxon>Geoalkalibacter</taxon>
    </lineage>
</organism>
<keyword evidence="3" id="KW-1185">Reference proteome</keyword>
<feature type="region of interest" description="Disordered" evidence="1">
    <location>
        <begin position="180"/>
        <end position="204"/>
    </location>
</feature>
<gene>
    <name evidence="2" type="ORF">L9S41_09985</name>
</gene>
<evidence type="ECO:0000313" key="2">
    <source>
        <dbReference type="EMBL" id="UWZ78030.1"/>
    </source>
</evidence>
<feature type="compositionally biased region" description="Pro residues" evidence="1">
    <location>
        <begin position="60"/>
        <end position="95"/>
    </location>
</feature>
<dbReference type="EMBL" id="CP092109">
    <property type="protein sequence ID" value="UWZ78030.1"/>
    <property type="molecule type" value="Genomic_DNA"/>
</dbReference>
<accession>A0ABY5ZFT5</accession>